<dbReference type="SUPFAM" id="SSF53613">
    <property type="entry name" value="Ribokinase-like"/>
    <property type="match status" value="1"/>
</dbReference>
<organism evidence="4 5">
    <name type="scientific">Bifidobacterium cuniculi</name>
    <dbReference type="NCBI Taxonomy" id="1688"/>
    <lineage>
        <taxon>Bacteria</taxon>
        <taxon>Bacillati</taxon>
        <taxon>Actinomycetota</taxon>
        <taxon>Actinomycetes</taxon>
        <taxon>Bifidobacteriales</taxon>
        <taxon>Bifidobacteriaceae</taxon>
        <taxon>Bifidobacterium</taxon>
    </lineage>
</organism>
<dbReference type="STRING" id="1688.BCUN_1785"/>
<keyword evidence="1" id="KW-0808">Transferase</keyword>
<gene>
    <name evidence="4" type="ORF">BCUN_1785</name>
</gene>
<protein>
    <submittedName>
        <fullName evidence="4">Ribokinase family sugar kinase</fullName>
    </submittedName>
</protein>
<reference evidence="4 5" key="1">
    <citation type="submission" date="2014-03" db="EMBL/GenBank/DDBJ databases">
        <title>Genomics of Bifidobacteria.</title>
        <authorList>
            <person name="Ventura M."/>
            <person name="Milani C."/>
            <person name="Lugli G.A."/>
        </authorList>
    </citation>
    <scope>NUCLEOTIDE SEQUENCE [LARGE SCALE GENOMIC DNA]</scope>
    <source>
        <strain evidence="4 5">LMG 10738</strain>
    </source>
</reference>
<dbReference type="AlphaFoldDB" id="A0A087AJL4"/>
<dbReference type="EMBL" id="JGYV01000028">
    <property type="protein sequence ID" value="KFI58964.1"/>
    <property type="molecule type" value="Genomic_DNA"/>
</dbReference>
<dbReference type="GO" id="GO:0016301">
    <property type="term" value="F:kinase activity"/>
    <property type="evidence" value="ECO:0007669"/>
    <property type="project" value="UniProtKB-KW"/>
</dbReference>
<proteinExistence type="predicted"/>
<evidence type="ECO:0000259" key="3">
    <source>
        <dbReference type="Pfam" id="PF00294"/>
    </source>
</evidence>
<dbReference type="InterPro" id="IPR029056">
    <property type="entry name" value="Ribokinase-like"/>
</dbReference>
<comment type="caution">
    <text evidence="4">The sequence shown here is derived from an EMBL/GenBank/DDBJ whole genome shotgun (WGS) entry which is preliminary data.</text>
</comment>
<dbReference type="Proteomes" id="UP000029067">
    <property type="component" value="Unassembled WGS sequence"/>
</dbReference>
<evidence type="ECO:0000256" key="1">
    <source>
        <dbReference type="ARBA" id="ARBA00022679"/>
    </source>
</evidence>
<dbReference type="eggNOG" id="COG0524">
    <property type="taxonomic scope" value="Bacteria"/>
</dbReference>
<feature type="domain" description="Carbohydrate kinase PfkB" evidence="3">
    <location>
        <begin position="19"/>
        <end position="323"/>
    </location>
</feature>
<dbReference type="PANTHER" id="PTHR10584:SF166">
    <property type="entry name" value="RIBOKINASE"/>
    <property type="match status" value="1"/>
</dbReference>
<dbReference type="InterPro" id="IPR011611">
    <property type="entry name" value="PfkB_dom"/>
</dbReference>
<dbReference type="OrthoDB" id="8578462at2"/>
<name>A0A087AJL4_9BIFI</name>
<dbReference type="Gene3D" id="3.40.1190.20">
    <property type="match status" value="1"/>
</dbReference>
<dbReference type="PANTHER" id="PTHR10584">
    <property type="entry name" value="SUGAR KINASE"/>
    <property type="match status" value="1"/>
</dbReference>
<evidence type="ECO:0000313" key="4">
    <source>
        <dbReference type="EMBL" id="KFI58964.1"/>
    </source>
</evidence>
<dbReference type="RefSeq" id="WP_033516871.1">
    <property type="nucleotide sequence ID" value="NZ_JGYV01000028.1"/>
</dbReference>
<keyword evidence="5" id="KW-1185">Reference proteome</keyword>
<keyword evidence="2 4" id="KW-0418">Kinase</keyword>
<evidence type="ECO:0000256" key="2">
    <source>
        <dbReference type="ARBA" id="ARBA00022777"/>
    </source>
</evidence>
<evidence type="ECO:0000313" key="5">
    <source>
        <dbReference type="Proteomes" id="UP000029067"/>
    </source>
</evidence>
<dbReference type="Pfam" id="PF00294">
    <property type="entry name" value="PfkB"/>
    <property type="match status" value="1"/>
</dbReference>
<dbReference type="GO" id="GO:0005829">
    <property type="term" value="C:cytosol"/>
    <property type="evidence" value="ECO:0007669"/>
    <property type="project" value="TreeGrafter"/>
</dbReference>
<accession>A0A087AJL4</accession>
<sequence>MLSDILQKIRAPRDHEPTVISLGQTWVDLMMTVPAVPAAGEFVNATAVSGTVGGAFQVLQAAGRMGARTQLGSVLGRGPWADYIRKELRANRIAHIGLTMQAGDNGFRVIQGDGERKAFTAWHGAEAAAGPDAFDEIRPQADDVVHIGSNALMNESSMAVAAFLERPECQADVRGFRIVINPTSTLRLVNDRLLETLVVARPLWSMNRQEARTLADRLGVEVDSSHEQRMDGGFDESMFALCEALSDALRSPIVLRAGSRGAWVKYRGSAVQHIEGFPAKATHQRSAGLAHTGALCALVAEGWSLDCAVQIANAAASLAITHNRHGVPFCPTYDEAYTLVEETLKVQ</sequence>